<evidence type="ECO:0000256" key="7">
    <source>
        <dbReference type="SAM" id="Phobius"/>
    </source>
</evidence>
<dbReference type="EMBL" id="JBAWTH010000087">
    <property type="protein sequence ID" value="KAL2278345.1"/>
    <property type="molecule type" value="Genomic_DNA"/>
</dbReference>
<keyword evidence="4 7" id="KW-0472">Membrane</keyword>
<comment type="similarity">
    <text evidence="5">Belongs to the SAT4 family.</text>
</comment>
<dbReference type="Pfam" id="PF20684">
    <property type="entry name" value="Fung_rhodopsin"/>
    <property type="match status" value="1"/>
</dbReference>
<name>A0ABR4E7C9_9PEZI</name>
<evidence type="ECO:0000313" key="10">
    <source>
        <dbReference type="Proteomes" id="UP001600888"/>
    </source>
</evidence>
<evidence type="ECO:0000256" key="1">
    <source>
        <dbReference type="ARBA" id="ARBA00004141"/>
    </source>
</evidence>
<protein>
    <recommendedName>
        <fullName evidence="8">Rhodopsin domain-containing protein</fullName>
    </recommendedName>
</protein>
<organism evidence="9 10">
    <name type="scientific">Diaporthe vaccinii</name>
    <dbReference type="NCBI Taxonomy" id="105482"/>
    <lineage>
        <taxon>Eukaryota</taxon>
        <taxon>Fungi</taxon>
        <taxon>Dikarya</taxon>
        <taxon>Ascomycota</taxon>
        <taxon>Pezizomycotina</taxon>
        <taxon>Sordariomycetes</taxon>
        <taxon>Sordariomycetidae</taxon>
        <taxon>Diaporthales</taxon>
        <taxon>Diaporthaceae</taxon>
        <taxon>Diaporthe</taxon>
        <taxon>Diaporthe eres species complex</taxon>
    </lineage>
</organism>
<evidence type="ECO:0000256" key="6">
    <source>
        <dbReference type="SAM" id="MobiDB-lite"/>
    </source>
</evidence>
<evidence type="ECO:0000256" key="3">
    <source>
        <dbReference type="ARBA" id="ARBA00022989"/>
    </source>
</evidence>
<evidence type="ECO:0000259" key="8">
    <source>
        <dbReference type="Pfam" id="PF20684"/>
    </source>
</evidence>
<keyword evidence="10" id="KW-1185">Reference proteome</keyword>
<dbReference type="PANTHER" id="PTHR33048">
    <property type="entry name" value="PTH11-LIKE INTEGRAL MEMBRANE PROTEIN (AFU_ORTHOLOGUE AFUA_5G11245)"/>
    <property type="match status" value="1"/>
</dbReference>
<feature type="transmembrane region" description="Helical" evidence="7">
    <location>
        <begin position="222"/>
        <end position="244"/>
    </location>
</feature>
<reference evidence="9 10" key="1">
    <citation type="submission" date="2024-03" db="EMBL/GenBank/DDBJ databases">
        <title>A high-quality draft genome sequence of Diaporthe vaccinii, a causative agent of upright dieback and viscid rot disease in cranberry plants.</title>
        <authorList>
            <person name="Sarrasin M."/>
            <person name="Lang B.F."/>
            <person name="Burger G."/>
        </authorList>
    </citation>
    <scope>NUCLEOTIDE SEQUENCE [LARGE SCALE GENOMIC DNA]</scope>
    <source>
        <strain evidence="9 10">IS7</strain>
    </source>
</reference>
<feature type="domain" description="Rhodopsin" evidence="8">
    <location>
        <begin position="27"/>
        <end position="283"/>
    </location>
</feature>
<comment type="subcellular location">
    <subcellularLocation>
        <location evidence="1">Membrane</location>
        <topology evidence="1">Multi-pass membrane protein</topology>
    </subcellularLocation>
</comment>
<dbReference type="PANTHER" id="PTHR33048:SF57">
    <property type="entry name" value="INTEGRAL MEMBRANE PROTEIN-RELATED"/>
    <property type="match status" value="1"/>
</dbReference>
<dbReference type="Proteomes" id="UP001600888">
    <property type="component" value="Unassembled WGS sequence"/>
</dbReference>
<feature type="region of interest" description="Disordered" evidence="6">
    <location>
        <begin position="296"/>
        <end position="322"/>
    </location>
</feature>
<proteinExistence type="inferred from homology"/>
<feature type="transmembrane region" description="Helical" evidence="7">
    <location>
        <begin position="186"/>
        <end position="210"/>
    </location>
</feature>
<accession>A0ABR4E7C9</accession>
<feature type="transmembrane region" description="Helical" evidence="7">
    <location>
        <begin position="39"/>
        <end position="61"/>
    </location>
</feature>
<evidence type="ECO:0000256" key="4">
    <source>
        <dbReference type="ARBA" id="ARBA00023136"/>
    </source>
</evidence>
<comment type="caution">
    <text evidence="9">The sequence shown here is derived from an EMBL/GenBank/DDBJ whole genome shotgun (WGS) entry which is preliminary data.</text>
</comment>
<evidence type="ECO:0000313" key="9">
    <source>
        <dbReference type="EMBL" id="KAL2278345.1"/>
    </source>
</evidence>
<feature type="compositionally biased region" description="Polar residues" evidence="6">
    <location>
        <begin position="302"/>
        <end position="314"/>
    </location>
</feature>
<feature type="transmembrane region" description="Helical" evidence="7">
    <location>
        <begin position="6"/>
        <end position="27"/>
    </location>
</feature>
<sequence>MALPLGAIQLAVISFITTTLAVIAMVLRLWSRYLQNQKLVIHDYFALAGMFLTAGAVSVYLSAGFAAGLGVHLQELIATAPEKFALHMKLFVPCQLLWAAANSCIKCSILSLYILVHKVFDGLIKNETTYIVLFPNKIFVRFCYGTMIITAAYFIMVLIETFCLCQPVQYNWDKSIDGKCVGENTAYLIAGIVNLLIDTFIVILPMPQVFRLQMTLVKRVSIAGMFGLGAIICIISLLRIVWLYTWDLSDLTYTVTPGAIYTVLEPTLGVVNACLPTIKPAIVKIFGSGALNWTRHDRSKNSGRSGSTPQASGRSQRKVKGNITRDFERLDDEFPLNEIRIETGDHAGNNFENGGSNNIHVDRVFSVNNDEYSSHTLPIGA</sequence>
<dbReference type="InterPro" id="IPR052337">
    <property type="entry name" value="SAT4-like"/>
</dbReference>
<keyword evidence="3 7" id="KW-1133">Transmembrane helix</keyword>
<keyword evidence="2 7" id="KW-0812">Transmembrane</keyword>
<evidence type="ECO:0000256" key="2">
    <source>
        <dbReference type="ARBA" id="ARBA00022692"/>
    </source>
</evidence>
<dbReference type="InterPro" id="IPR049326">
    <property type="entry name" value="Rhodopsin_dom_fungi"/>
</dbReference>
<gene>
    <name evidence="9" type="ORF">FJTKL_14455</name>
</gene>
<feature type="transmembrane region" description="Helical" evidence="7">
    <location>
        <begin position="96"/>
        <end position="117"/>
    </location>
</feature>
<feature type="transmembrane region" description="Helical" evidence="7">
    <location>
        <begin position="138"/>
        <end position="159"/>
    </location>
</feature>
<evidence type="ECO:0000256" key="5">
    <source>
        <dbReference type="ARBA" id="ARBA00038359"/>
    </source>
</evidence>